<evidence type="ECO:0000256" key="1">
    <source>
        <dbReference type="ARBA" id="ARBA00022898"/>
    </source>
</evidence>
<accession>A0AAD0REW3</accession>
<dbReference type="PANTHER" id="PTHR30244">
    <property type="entry name" value="TRANSAMINASE"/>
    <property type="match status" value="1"/>
</dbReference>
<keyword evidence="6" id="KW-0808">Transferase</keyword>
<dbReference type="PANTHER" id="PTHR30244:SF9">
    <property type="entry name" value="PROTEIN RV3402C"/>
    <property type="match status" value="1"/>
</dbReference>
<reference evidence="6 7" key="1">
    <citation type="submission" date="2018-08" db="EMBL/GenBank/DDBJ databases">
        <title>Whole Genome Sequences of Two Pseudoalteromonas piscicida Strains, DE1-A and DE2-A, which Exhibit Strong Antibacterial Activity against Vibrio vulnificus.</title>
        <authorList>
            <person name="Richards G.P."/>
            <person name="Needleman D.S."/>
            <person name="Watson M.A."/>
            <person name="Polson S.W."/>
        </authorList>
    </citation>
    <scope>NUCLEOTIDE SEQUENCE [LARGE SCALE GENOMIC DNA]</scope>
    <source>
        <strain evidence="6 7">DE2-A</strain>
    </source>
</reference>
<dbReference type="PIRSF" id="PIRSF000390">
    <property type="entry name" value="PLP_StrS"/>
    <property type="match status" value="1"/>
</dbReference>
<protein>
    <submittedName>
        <fullName evidence="6">DegT/DnrJ/EryC1/StrS family aminotransferase</fullName>
    </submittedName>
</protein>
<dbReference type="InterPro" id="IPR015424">
    <property type="entry name" value="PyrdxlP-dep_Trfase"/>
</dbReference>
<evidence type="ECO:0000256" key="5">
    <source>
        <dbReference type="RuleBase" id="RU004508"/>
    </source>
</evidence>
<dbReference type="Gene3D" id="3.40.640.10">
    <property type="entry name" value="Type I PLP-dependent aspartate aminotransferase-like (Major domain)"/>
    <property type="match status" value="1"/>
</dbReference>
<evidence type="ECO:0000256" key="3">
    <source>
        <dbReference type="PIRSR" id="PIRSR000390-1"/>
    </source>
</evidence>
<dbReference type="Proteomes" id="UP000258102">
    <property type="component" value="Chromosome 1"/>
</dbReference>
<dbReference type="InterPro" id="IPR015421">
    <property type="entry name" value="PyrdxlP-dep_Trfase_major"/>
</dbReference>
<dbReference type="GO" id="GO:0000271">
    <property type="term" value="P:polysaccharide biosynthetic process"/>
    <property type="evidence" value="ECO:0007669"/>
    <property type="project" value="TreeGrafter"/>
</dbReference>
<evidence type="ECO:0000313" key="7">
    <source>
        <dbReference type="Proteomes" id="UP000258102"/>
    </source>
</evidence>
<dbReference type="EMBL" id="CP031761">
    <property type="protein sequence ID" value="AXR01157.1"/>
    <property type="molecule type" value="Genomic_DNA"/>
</dbReference>
<sequence>MKYPIVQPFLPELDLYQKQITEIFARNRLTNKGPCEAELVEKLKAYLGVEHILLVANGTMALHIAYQVMGITKAITTPFTFAATLGSLRMQNIATRFSDICPNTFNLDPSKLDSADLEWADALVPVHVFANPCDVEAINRIAEQYQLKVIYDAAHCFASKYKGESLLKYGDCATLSLHATKLFHTVEGGAVIFKHRSDLEKAQKIINFGQNEQQIPVLIGTNAKMSEMHAAMGLCVFNHIDDILAHRVELFNRYKYRLKGLLNFQHWKSNTSTNGSYLSVLFNSEHELLYVREHLESIGIQTRRYFFPDLNELKLYTEYRDLPCSKSISRTILCLPMYYELRLKDIDYICDNIIVLLNKFREVDGAQTTL</sequence>
<name>A0AAD0REW3_PSEO7</name>
<keyword evidence="1 4" id="KW-0663">Pyridoxal phosphate</keyword>
<proteinExistence type="inferred from homology"/>
<dbReference type="RefSeq" id="WP_088531626.1">
    <property type="nucleotide sequence ID" value="NZ_CP021646.1"/>
</dbReference>
<dbReference type="KEGG" id="ppis:B1L02_14690"/>
<dbReference type="Pfam" id="PF01041">
    <property type="entry name" value="DegT_DnrJ_EryC1"/>
    <property type="match status" value="1"/>
</dbReference>
<feature type="modified residue" description="N6-(pyridoxal phosphate)lysine" evidence="4">
    <location>
        <position position="181"/>
    </location>
</feature>
<dbReference type="InterPro" id="IPR000653">
    <property type="entry name" value="DegT/StrS_aminotransferase"/>
</dbReference>
<dbReference type="CDD" id="cd00616">
    <property type="entry name" value="AHBA_syn"/>
    <property type="match status" value="1"/>
</dbReference>
<keyword evidence="6" id="KW-0032">Aminotransferase</keyword>
<dbReference type="AlphaFoldDB" id="A0AAD0REW3"/>
<feature type="active site" description="Proton acceptor" evidence="3">
    <location>
        <position position="181"/>
    </location>
</feature>
<gene>
    <name evidence="6" type="ORF">D0511_03045</name>
</gene>
<dbReference type="GO" id="GO:0030170">
    <property type="term" value="F:pyridoxal phosphate binding"/>
    <property type="evidence" value="ECO:0007669"/>
    <property type="project" value="TreeGrafter"/>
</dbReference>
<comment type="similarity">
    <text evidence="2 5">Belongs to the DegT/DnrJ/EryC1 family.</text>
</comment>
<dbReference type="SUPFAM" id="SSF53383">
    <property type="entry name" value="PLP-dependent transferases"/>
    <property type="match status" value="1"/>
</dbReference>
<organism evidence="6 7">
    <name type="scientific">Pseudoalteromonas piscicida</name>
    <dbReference type="NCBI Taxonomy" id="43662"/>
    <lineage>
        <taxon>Bacteria</taxon>
        <taxon>Pseudomonadati</taxon>
        <taxon>Pseudomonadota</taxon>
        <taxon>Gammaproteobacteria</taxon>
        <taxon>Alteromonadales</taxon>
        <taxon>Pseudoalteromonadaceae</taxon>
        <taxon>Pseudoalteromonas</taxon>
    </lineage>
</organism>
<dbReference type="GO" id="GO:0008483">
    <property type="term" value="F:transaminase activity"/>
    <property type="evidence" value="ECO:0007669"/>
    <property type="project" value="UniProtKB-KW"/>
</dbReference>
<evidence type="ECO:0000256" key="2">
    <source>
        <dbReference type="ARBA" id="ARBA00037999"/>
    </source>
</evidence>
<evidence type="ECO:0000313" key="6">
    <source>
        <dbReference type="EMBL" id="AXR01157.1"/>
    </source>
</evidence>
<evidence type="ECO:0000256" key="4">
    <source>
        <dbReference type="PIRSR" id="PIRSR000390-2"/>
    </source>
</evidence>